<protein>
    <submittedName>
        <fullName evidence="1">Uncharacterized protein</fullName>
    </submittedName>
</protein>
<sequence>MNDWYRREALAQRLGAAEREMQAVVAARDGSPEWRTRYVRAKAEYRMAEAAALAELGPRDALALVENQHAADAEVG</sequence>
<dbReference type="RefSeq" id="WP_141644070.1">
    <property type="nucleotide sequence ID" value="NZ_VIFM01000074.1"/>
</dbReference>
<dbReference type="Proteomes" id="UP000315369">
    <property type="component" value="Unassembled WGS sequence"/>
</dbReference>
<dbReference type="AlphaFoldDB" id="A0A540X0G3"/>
<proteinExistence type="predicted"/>
<keyword evidence="2" id="KW-1185">Reference proteome</keyword>
<name>A0A540X0G3_9BACT</name>
<reference evidence="1 2" key="1">
    <citation type="submission" date="2019-06" db="EMBL/GenBank/DDBJ databases">
        <authorList>
            <person name="Livingstone P."/>
            <person name="Whitworth D."/>
        </authorList>
    </citation>
    <scope>NUCLEOTIDE SEQUENCE [LARGE SCALE GENOMIC DNA]</scope>
    <source>
        <strain evidence="1 2">AM401</strain>
    </source>
</reference>
<dbReference type="EMBL" id="VIFM01000074">
    <property type="protein sequence ID" value="TQF14214.1"/>
    <property type="molecule type" value="Genomic_DNA"/>
</dbReference>
<gene>
    <name evidence="1" type="ORF">FJV41_19795</name>
</gene>
<comment type="caution">
    <text evidence="1">The sequence shown here is derived from an EMBL/GenBank/DDBJ whole genome shotgun (WGS) entry which is preliminary data.</text>
</comment>
<accession>A0A540X0G3</accession>
<evidence type="ECO:0000313" key="2">
    <source>
        <dbReference type="Proteomes" id="UP000315369"/>
    </source>
</evidence>
<evidence type="ECO:0000313" key="1">
    <source>
        <dbReference type="EMBL" id="TQF14214.1"/>
    </source>
</evidence>
<organism evidence="1 2">
    <name type="scientific">Myxococcus llanfairpwllgwyngyllgogerychwyrndrobwllllantysiliogogogochensis</name>
    <dbReference type="NCBI Taxonomy" id="2590453"/>
    <lineage>
        <taxon>Bacteria</taxon>
        <taxon>Pseudomonadati</taxon>
        <taxon>Myxococcota</taxon>
        <taxon>Myxococcia</taxon>
        <taxon>Myxococcales</taxon>
        <taxon>Cystobacterineae</taxon>
        <taxon>Myxococcaceae</taxon>
        <taxon>Myxococcus</taxon>
    </lineage>
</organism>